<evidence type="ECO:0000313" key="5">
    <source>
        <dbReference type="EMBL" id="KAG9060917.1"/>
    </source>
</evidence>
<keyword evidence="3" id="KW-0963">Cytoplasm</keyword>
<dbReference type="GO" id="GO:0006397">
    <property type="term" value="P:mRNA processing"/>
    <property type="evidence" value="ECO:0007669"/>
    <property type="project" value="UniProtKB-KW"/>
</dbReference>
<dbReference type="InterPro" id="IPR010334">
    <property type="entry name" value="Dcp1"/>
</dbReference>
<name>A0A9P7XHF7_9FUNG</name>
<dbReference type="Proteomes" id="UP000707451">
    <property type="component" value="Unassembled WGS sequence"/>
</dbReference>
<keyword evidence="4" id="KW-0507">mRNA processing</keyword>
<organism evidence="5 6">
    <name type="scientific">Linnemannia hyalina</name>
    <dbReference type="NCBI Taxonomy" id="64524"/>
    <lineage>
        <taxon>Eukaryota</taxon>
        <taxon>Fungi</taxon>
        <taxon>Fungi incertae sedis</taxon>
        <taxon>Mucoromycota</taxon>
        <taxon>Mortierellomycotina</taxon>
        <taxon>Mortierellomycetes</taxon>
        <taxon>Mortierellales</taxon>
        <taxon>Mortierellaceae</taxon>
        <taxon>Linnemannia</taxon>
    </lineage>
</organism>
<dbReference type="AlphaFoldDB" id="A0A9P7XHF7"/>
<evidence type="ECO:0000256" key="3">
    <source>
        <dbReference type="ARBA" id="ARBA00022490"/>
    </source>
</evidence>
<evidence type="ECO:0000313" key="6">
    <source>
        <dbReference type="Proteomes" id="UP000707451"/>
    </source>
</evidence>
<dbReference type="PANTHER" id="PTHR16290:SF0">
    <property type="entry name" value="DECAPPING PROTEIN 1, ISOFORM A"/>
    <property type="match status" value="1"/>
</dbReference>
<accession>A0A9P7XHF7</accession>
<evidence type="ECO:0008006" key="7">
    <source>
        <dbReference type="Google" id="ProtNLM"/>
    </source>
</evidence>
<evidence type="ECO:0000256" key="2">
    <source>
        <dbReference type="ARBA" id="ARBA00008778"/>
    </source>
</evidence>
<dbReference type="SUPFAM" id="SSF50729">
    <property type="entry name" value="PH domain-like"/>
    <property type="match status" value="1"/>
</dbReference>
<dbReference type="InterPro" id="IPR011993">
    <property type="entry name" value="PH-like_dom_sf"/>
</dbReference>
<comment type="caution">
    <text evidence="5">The sequence shown here is derived from an EMBL/GenBank/DDBJ whole genome shotgun (WGS) entry which is preliminary data.</text>
</comment>
<evidence type="ECO:0000256" key="4">
    <source>
        <dbReference type="ARBA" id="ARBA00022664"/>
    </source>
</evidence>
<protein>
    <recommendedName>
        <fullName evidence="7">PH domain-like protein</fullName>
    </recommendedName>
</protein>
<gene>
    <name evidence="5" type="ORF">KI688_007874</name>
</gene>
<dbReference type="GO" id="GO:0008047">
    <property type="term" value="F:enzyme activator activity"/>
    <property type="evidence" value="ECO:0007669"/>
    <property type="project" value="InterPro"/>
</dbReference>
<reference evidence="5" key="1">
    <citation type="submission" date="2021-06" db="EMBL/GenBank/DDBJ databases">
        <title>Genome Sequence of Mortierella hyaline Strain SCG-10, a Cold-Adapted, Nitrate-Reducing Fungus Isolated from Soil in Minnesota, USA.</title>
        <authorList>
            <person name="Aldossari N."/>
        </authorList>
    </citation>
    <scope>NUCLEOTIDE SEQUENCE</scope>
    <source>
        <strain evidence="5">SCG-10</strain>
    </source>
</reference>
<evidence type="ECO:0000256" key="1">
    <source>
        <dbReference type="ARBA" id="ARBA00004496"/>
    </source>
</evidence>
<dbReference type="OrthoDB" id="440673at2759"/>
<dbReference type="EMBL" id="JAHRHY010000028">
    <property type="protein sequence ID" value="KAG9060917.1"/>
    <property type="molecule type" value="Genomic_DNA"/>
</dbReference>
<dbReference type="GO" id="GO:0000290">
    <property type="term" value="P:deadenylation-dependent decapping of nuclear-transcribed mRNA"/>
    <property type="evidence" value="ECO:0007669"/>
    <property type="project" value="InterPro"/>
</dbReference>
<dbReference type="PANTHER" id="PTHR16290">
    <property type="entry name" value="TRANSCRIPTION FACTOR SMIF DECAPPING ENZYME DCP1"/>
    <property type="match status" value="1"/>
</dbReference>
<dbReference type="Pfam" id="PF06058">
    <property type="entry name" value="DCP1"/>
    <property type="match status" value="1"/>
</dbReference>
<dbReference type="GO" id="GO:0000932">
    <property type="term" value="C:P-body"/>
    <property type="evidence" value="ECO:0007669"/>
    <property type="project" value="TreeGrafter"/>
</dbReference>
<sequence length="119" mass="13885">MNKSARKAVNLNVLQRHDPHISDILDSSSYVVVYKFDEDSQAWVRLFSMFCRESLSTLPSYGFFIMNRLGIDNMMADLTGDMALQLTSDYIIYRDEHDIHGIWVYEPADRDRIGEKLME</sequence>
<dbReference type="GO" id="GO:0003729">
    <property type="term" value="F:mRNA binding"/>
    <property type="evidence" value="ECO:0007669"/>
    <property type="project" value="TreeGrafter"/>
</dbReference>
<comment type="similarity">
    <text evidence="2">Belongs to the DCP1 family.</text>
</comment>
<comment type="subcellular location">
    <subcellularLocation>
        <location evidence="1">Cytoplasm</location>
    </subcellularLocation>
</comment>
<dbReference type="Gene3D" id="2.30.29.30">
    <property type="entry name" value="Pleckstrin-homology domain (PH domain)/Phosphotyrosine-binding domain (PTB)"/>
    <property type="match status" value="1"/>
</dbReference>
<dbReference type="GO" id="GO:0031087">
    <property type="term" value="P:deadenylation-independent decapping of nuclear-transcribed mRNA"/>
    <property type="evidence" value="ECO:0007669"/>
    <property type="project" value="TreeGrafter"/>
</dbReference>
<proteinExistence type="inferred from homology"/>
<dbReference type="CDD" id="cd13182">
    <property type="entry name" value="EVH1-like_Dcp1"/>
    <property type="match status" value="1"/>
</dbReference>
<keyword evidence="6" id="KW-1185">Reference proteome</keyword>